<dbReference type="AlphaFoldDB" id="A0A7E4W5P5"/>
<sequence>MTRLRWKMAGKSEIGCTIAGGTLDVASSACRGFKIASDDCSVGTVRRNVGYGDAWAVRYRTHGSVRMNIGYGMGRRHNIYNLGMPKPTPATIDELKECQQNGKRIKSCFA</sequence>
<protein>
    <submittedName>
        <fullName evidence="2">Lipoprotein</fullName>
    </submittedName>
</protein>
<proteinExistence type="predicted"/>
<evidence type="ECO:0000313" key="2">
    <source>
        <dbReference type="WBParaSite" id="Pan_g6633.t1"/>
    </source>
</evidence>
<keyword evidence="1" id="KW-1185">Reference proteome</keyword>
<dbReference type="WBParaSite" id="Pan_g6633.t1">
    <property type="protein sequence ID" value="Pan_g6633.t1"/>
    <property type="gene ID" value="Pan_g6633"/>
</dbReference>
<reference evidence="2" key="2">
    <citation type="submission" date="2020-10" db="UniProtKB">
        <authorList>
            <consortium name="WormBaseParasite"/>
        </authorList>
    </citation>
    <scope>IDENTIFICATION</scope>
</reference>
<reference evidence="1" key="1">
    <citation type="journal article" date="2013" name="Genetics">
        <title>The draft genome and transcriptome of Panagrellus redivivus are shaped by the harsh demands of a free-living lifestyle.</title>
        <authorList>
            <person name="Srinivasan J."/>
            <person name="Dillman A.R."/>
            <person name="Macchietto M.G."/>
            <person name="Heikkinen L."/>
            <person name="Lakso M."/>
            <person name="Fracchia K.M."/>
            <person name="Antoshechkin I."/>
            <person name="Mortazavi A."/>
            <person name="Wong G."/>
            <person name="Sternberg P.W."/>
        </authorList>
    </citation>
    <scope>NUCLEOTIDE SEQUENCE [LARGE SCALE GENOMIC DNA]</scope>
    <source>
        <strain evidence="1">MT8872</strain>
    </source>
</reference>
<evidence type="ECO:0000313" key="1">
    <source>
        <dbReference type="Proteomes" id="UP000492821"/>
    </source>
</evidence>
<organism evidence="1 2">
    <name type="scientific">Panagrellus redivivus</name>
    <name type="common">Microworm</name>
    <dbReference type="NCBI Taxonomy" id="6233"/>
    <lineage>
        <taxon>Eukaryota</taxon>
        <taxon>Metazoa</taxon>
        <taxon>Ecdysozoa</taxon>
        <taxon>Nematoda</taxon>
        <taxon>Chromadorea</taxon>
        <taxon>Rhabditida</taxon>
        <taxon>Tylenchina</taxon>
        <taxon>Panagrolaimomorpha</taxon>
        <taxon>Panagrolaimoidea</taxon>
        <taxon>Panagrolaimidae</taxon>
        <taxon>Panagrellus</taxon>
    </lineage>
</organism>
<dbReference type="Proteomes" id="UP000492821">
    <property type="component" value="Unassembled WGS sequence"/>
</dbReference>
<accession>A0A7E4W5P5</accession>
<name>A0A7E4W5P5_PANRE</name>